<dbReference type="SUPFAM" id="SSF111369">
    <property type="entry name" value="HlyD-like secretion proteins"/>
    <property type="match status" value="1"/>
</dbReference>
<dbReference type="GO" id="GO:0015562">
    <property type="term" value="F:efflux transmembrane transporter activity"/>
    <property type="evidence" value="ECO:0007669"/>
    <property type="project" value="TreeGrafter"/>
</dbReference>
<comment type="caution">
    <text evidence="1">The sequence shown here is derived from an EMBL/GenBank/DDBJ whole genome shotgun (WGS) entry which is preliminary data.</text>
</comment>
<protein>
    <submittedName>
        <fullName evidence="1">Hemolysin D</fullName>
    </submittedName>
</protein>
<organism evidence="1 2">
    <name type="scientific">Legionella sainthelensi</name>
    <dbReference type="NCBI Taxonomy" id="28087"/>
    <lineage>
        <taxon>Bacteria</taxon>
        <taxon>Pseudomonadati</taxon>
        <taxon>Pseudomonadota</taxon>
        <taxon>Gammaproteobacteria</taxon>
        <taxon>Legionellales</taxon>
        <taxon>Legionellaceae</taxon>
        <taxon>Legionella</taxon>
    </lineage>
</organism>
<dbReference type="Gene3D" id="2.40.50.100">
    <property type="match status" value="1"/>
</dbReference>
<evidence type="ECO:0000313" key="2">
    <source>
        <dbReference type="Proteomes" id="UP000054621"/>
    </source>
</evidence>
<sequence length="294" mass="32770">MKRKIIGFSLLVLLIGGSYFSFLFTRKMSLPQIQPAPVAVNEEMIVPAIIDATNDITHVPTLQSGIIKKINVTVGQMVKQGDVLFSLDDTIGQHNVAVNKSALKQAENNLIIQTKNLNHIKAQLKRLKSIDKRAINQVDVREKTHEVKMGTIQLEQLQHALDTAKANVKNAELALSQLHVVAPKDGIILQINAHVDEFVGGGSQIILLGDAQKVIVRVSIEERDTKKFSPEASAYLTGEDLSIPLTFIQLDRYIIQNDRLNARVQEALYFYKRDDYPNLVAGRQLDAHIAIKNK</sequence>
<dbReference type="STRING" id="28087.Lsai_2785"/>
<dbReference type="RefSeq" id="WP_027272634.1">
    <property type="nucleotide sequence ID" value="NZ_CAAAJE010000013.1"/>
</dbReference>
<dbReference type="EMBL" id="LNYV01000036">
    <property type="protein sequence ID" value="KTD55193.1"/>
    <property type="molecule type" value="Genomic_DNA"/>
</dbReference>
<reference evidence="1 2" key="1">
    <citation type="submission" date="2015-11" db="EMBL/GenBank/DDBJ databases">
        <title>Genomic analysis of 38 Legionella species identifies large and diverse effector repertoires.</title>
        <authorList>
            <person name="Burstein D."/>
            <person name="Amaro F."/>
            <person name="Zusman T."/>
            <person name="Lifshitz Z."/>
            <person name="Cohen O."/>
            <person name="Gilbert J.A."/>
            <person name="Pupko T."/>
            <person name="Shuman H.A."/>
            <person name="Segal G."/>
        </authorList>
    </citation>
    <scope>NUCLEOTIDE SEQUENCE [LARGE SCALE GENOMIC DNA]</scope>
    <source>
        <strain evidence="1 2">Mt.St.Helens-4</strain>
    </source>
</reference>
<accession>A0A0W0YE16</accession>
<evidence type="ECO:0000313" key="1">
    <source>
        <dbReference type="EMBL" id="KTD55193.1"/>
    </source>
</evidence>
<dbReference type="PANTHER" id="PTHR30469">
    <property type="entry name" value="MULTIDRUG RESISTANCE PROTEIN MDTA"/>
    <property type="match status" value="1"/>
</dbReference>
<dbReference type="OrthoDB" id="9785187at2"/>
<name>A0A0W0YE16_9GAMM</name>
<dbReference type="PATRIC" id="fig|28087.4.peg.2992"/>
<gene>
    <name evidence="1" type="ORF">Lsai_2785</name>
</gene>
<dbReference type="eggNOG" id="COG0845">
    <property type="taxonomic scope" value="Bacteria"/>
</dbReference>
<proteinExistence type="predicted"/>
<dbReference type="Proteomes" id="UP000054621">
    <property type="component" value="Unassembled WGS sequence"/>
</dbReference>
<dbReference type="GO" id="GO:1990281">
    <property type="term" value="C:efflux pump complex"/>
    <property type="evidence" value="ECO:0007669"/>
    <property type="project" value="TreeGrafter"/>
</dbReference>
<dbReference type="Gene3D" id="2.40.30.170">
    <property type="match status" value="1"/>
</dbReference>
<dbReference type="Gene3D" id="1.10.287.470">
    <property type="entry name" value="Helix hairpin bin"/>
    <property type="match status" value="1"/>
</dbReference>
<dbReference type="AlphaFoldDB" id="A0A0W0YE16"/>